<evidence type="ECO:0000313" key="4">
    <source>
        <dbReference type="Proteomes" id="UP000825381"/>
    </source>
</evidence>
<organism evidence="3 4">
    <name type="scientific">Flavobacterium litorale</name>
    <dbReference type="NCBI Taxonomy" id="2856519"/>
    <lineage>
        <taxon>Bacteria</taxon>
        <taxon>Pseudomonadati</taxon>
        <taxon>Bacteroidota</taxon>
        <taxon>Flavobacteriia</taxon>
        <taxon>Flavobacteriales</taxon>
        <taxon>Flavobacteriaceae</taxon>
        <taxon>Flavobacterium</taxon>
    </lineage>
</organism>
<feature type="transmembrane region" description="Helical" evidence="1">
    <location>
        <begin position="179"/>
        <end position="199"/>
    </location>
</feature>
<accession>A0ABX8V6M5</accession>
<dbReference type="EMBL" id="CP080429">
    <property type="protein sequence ID" value="QYJ68493.1"/>
    <property type="molecule type" value="Genomic_DNA"/>
</dbReference>
<dbReference type="PANTHER" id="PTHR30373:SF2">
    <property type="entry name" value="UPF0603 PROTEIN YGCG"/>
    <property type="match status" value="1"/>
</dbReference>
<feature type="domain" description="TPM" evidence="2">
    <location>
        <begin position="44"/>
        <end position="163"/>
    </location>
</feature>
<dbReference type="Pfam" id="PF04536">
    <property type="entry name" value="TPM_phosphatase"/>
    <property type="match status" value="1"/>
</dbReference>
<evidence type="ECO:0000313" key="3">
    <source>
        <dbReference type="EMBL" id="QYJ68493.1"/>
    </source>
</evidence>
<reference evidence="3 4" key="1">
    <citation type="submission" date="2021-07" db="EMBL/GenBank/DDBJ databases">
        <title>Flavobacterium WSW3-B6 sp.nov, isolated from seaweed.</title>
        <authorList>
            <person name="Muhammad N."/>
            <person name="Ho H."/>
            <person name="Lee Y.-J."/>
            <person name="Nguyen T."/>
            <person name="Ho J."/>
            <person name="Kim S.-G."/>
        </authorList>
    </citation>
    <scope>NUCLEOTIDE SEQUENCE [LARGE SCALE GENOMIC DNA]</scope>
    <source>
        <strain evidence="3 4">WSW3-B6</strain>
    </source>
</reference>
<evidence type="ECO:0000259" key="2">
    <source>
        <dbReference type="Pfam" id="PF04536"/>
    </source>
</evidence>
<evidence type="ECO:0000256" key="1">
    <source>
        <dbReference type="SAM" id="Phobius"/>
    </source>
</evidence>
<gene>
    <name evidence="3" type="ORF">K1I41_01010</name>
</gene>
<keyword evidence="1" id="KW-1133">Transmembrane helix</keyword>
<dbReference type="Proteomes" id="UP000825381">
    <property type="component" value="Chromosome"/>
</dbReference>
<dbReference type="Gene3D" id="3.10.310.50">
    <property type="match status" value="1"/>
</dbReference>
<dbReference type="InterPro" id="IPR007621">
    <property type="entry name" value="TPM_dom"/>
</dbReference>
<name>A0ABX8V6M5_9FLAO</name>
<keyword evidence="4" id="KW-1185">Reference proteome</keyword>
<sequence>MKKVKNIQGYLLLLILLVSFSVVGQTVKIPEKPSKQTSYYDFGTNILTESESKSIEQKLIRYADTTSTQIVVVAVPTTGNEATWKYAFDIADTWGIGQEGKDNGILLLIAFNDREMFIATGDGTQHLLTDATSKLIIENDIKPEFKAGNYYAGIDKGTTAIMQVMQGEYKADAKKGNGFPVGAVIFFIILIIFIISSISRRGGGGRGGRGGGFGNTLTDILILSSLGRSGGFGGGSSGGGFGGGGFGGGFGGGGFSGGGAGGSW</sequence>
<protein>
    <submittedName>
        <fullName evidence="3">TPM domain-containing protein</fullName>
    </submittedName>
</protein>
<keyword evidence="1" id="KW-0472">Membrane</keyword>
<proteinExistence type="predicted"/>
<dbReference type="PANTHER" id="PTHR30373">
    <property type="entry name" value="UPF0603 PROTEIN YGCG"/>
    <property type="match status" value="1"/>
</dbReference>
<keyword evidence="1" id="KW-0812">Transmembrane</keyword>
<dbReference type="RefSeq" id="WP_220640833.1">
    <property type="nucleotide sequence ID" value="NZ_CP080429.1"/>
</dbReference>